<dbReference type="Proteomes" id="UP000240760">
    <property type="component" value="Unassembled WGS sequence"/>
</dbReference>
<sequence length="121" mass="13861">SALRAALIFFSSCFNHRRWPEKKLEIFCRDKQRGVLTFICPSLLASDYLPFFFFSLHPKTLPLDRTGFILSAVHPSDPFSLPINAFFTTPFDSQTDDDYDIHSFFKTVLPSGHSSPRLASR</sequence>
<keyword evidence="2" id="KW-1185">Reference proteome</keyword>
<organism evidence="1 2">
    <name type="scientific">Trichoderma longibrachiatum ATCC 18648</name>
    <dbReference type="NCBI Taxonomy" id="983965"/>
    <lineage>
        <taxon>Eukaryota</taxon>
        <taxon>Fungi</taxon>
        <taxon>Dikarya</taxon>
        <taxon>Ascomycota</taxon>
        <taxon>Pezizomycotina</taxon>
        <taxon>Sordariomycetes</taxon>
        <taxon>Hypocreomycetidae</taxon>
        <taxon>Hypocreales</taxon>
        <taxon>Hypocreaceae</taxon>
        <taxon>Trichoderma</taxon>
    </lineage>
</organism>
<reference evidence="1 2" key="1">
    <citation type="submission" date="2016-07" db="EMBL/GenBank/DDBJ databases">
        <title>Multiple horizontal gene transfer events from other fungi enriched the ability of initially mycotrophic Trichoderma (Ascomycota) to feed on dead plant biomass.</title>
        <authorList>
            <consortium name="DOE Joint Genome Institute"/>
            <person name="Aerts A."/>
            <person name="Atanasova L."/>
            <person name="Chenthamara K."/>
            <person name="Zhang J."/>
            <person name="Grujic M."/>
            <person name="Henrissat B."/>
            <person name="Kuo A."/>
            <person name="Salamov A."/>
            <person name="Lipzen A."/>
            <person name="Labutti K."/>
            <person name="Barry K."/>
            <person name="Miao Y."/>
            <person name="Rahimi M.J."/>
            <person name="Shen Q."/>
            <person name="Grigoriev I.V."/>
            <person name="Kubicek C.P."/>
            <person name="Druzhinina I.S."/>
        </authorList>
    </citation>
    <scope>NUCLEOTIDE SEQUENCE [LARGE SCALE GENOMIC DNA]</scope>
    <source>
        <strain evidence="1 2">ATCC 18648</strain>
    </source>
</reference>
<feature type="non-terminal residue" evidence="1">
    <location>
        <position position="1"/>
    </location>
</feature>
<name>A0A2T4C2M4_TRILO</name>
<dbReference type="EMBL" id="KZ679133">
    <property type="protein sequence ID" value="PTB75817.1"/>
    <property type="molecule type" value="Genomic_DNA"/>
</dbReference>
<evidence type="ECO:0000313" key="2">
    <source>
        <dbReference type="Proteomes" id="UP000240760"/>
    </source>
</evidence>
<gene>
    <name evidence="1" type="ORF">M440DRAFT_1378463</name>
</gene>
<evidence type="ECO:0000313" key="1">
    <source>
        <dbReference type="EMBL" id="PTB75817.1"/>
    </source>
</evidence>
<proteinExistence type="predicted"/>
<protein>
    <submittedName>
        <fullName evidence="1">Uncharacterized protein</fullName>
    </submittedName>
</protein>
<accession>A0A2T4C2M4</accession>
<dbReference type="AlphaFoldDB" id="A0A2T4C2M4"/>